<accession>D1BJS6</accession>
<evidence type="ECO:0000259" key="5">
    <source>
        <dbReference type="PROSITE" id="PS01124"/>
    </source>
</evidence>
<evidence type="ECO:0000256" key="3">
    <source>
        <dbReference type="ARBA" id="ARBA00023163"/>
    </source>
</evidence>
<keyword evidence="3" id="KW-0804">Transcription</keyword>
<dbReference type="InterPro" id="IPR050204">
    <property type="entry name" value="AraC_XylS_family_regulators"/>
</dbReference>
<dbReference type="OrthoDB" id="241790at2"/>
<dbReference type="Gene3D" id="1.10.10.60">
    <property type="entry name" value="Homeodomain-like"/>
    <property type="match status" value="2"/>
</dbReference>
<dbReference type="SMART" id="SM00342">
    <property type="entry name" value="HTH_ARAC"/>
    <property type="match status" value="1"/>
</dbReference>
<dbReference type="PANTHER" id="PTHR46796:SF13">
    <property type="entry name" value="HTH-TYPE TRANSCRIPTIONAL ACTIVATOR RHAS"/>
    <property type="match status" value="1"/>
</dbReference>
<evidence type="ECO:0000313" key="7">
    <source>
        <dbReference type="Proteomes" id="UP000000322"/>
    </source>
</evidence>
<dbReference type="eggNOG" id="COG2207">
    <property type="taxonomic scope" value="Bacteria"/>
</dbReference>
<dbReference type="GO" id="GO:0003700">
    <property type="term" value="F:DNA-binding transcription factor activity"/>
    <property type="evidence" value="ECO:0007669"/>
    <property type="project" value="InterPro"/>
</dbReference>
<evidence type="ECO:0000256" key="1">
    <source>
        <dbReference type="ARBA" id="ARBA00023015"/>
    </source>
</evidence>
<feature type="domain" description="HTH araC/xylS-type" evidence="5">
    <location>
        <begin position="233"/>
        <end position="331"/>
    </location>
</feature>
<dbReference type="InterPro" id="IPR032783">
    <property type="entry name" value="AraC_lig"/>
</dbReference>
<dbReference type="GO" id="GO:0043565">
    <property type="term" value="F:sequence-specific DNA binding"/>
    <property type="evidence" value="ECO:0007669"/>
    <property type="project" value="InterPro"/>
</dbReference>
<dbReference type="Proteomes" id="UP000000322">
    <property type="component" value="Chromosome"/>
</dbReference>
<protein>
    <submittedName>
        <fullName evidence="6">DNA-binding domain-containing protein, AraC-type</fullName>
    </submittedName>
</protein>
<keyword evidence="1" id="KW-0805">Transcription regulation</keyword>
<dbReference type="PROSITE" id="PS01124">
    <property type="entry name" value="HTH_ARAC_FAMILY_2"/>
    <property type="match status" value="1"/>
</dbReference>
<keyword evidence="2 6" id="KW-0238">DNA-binding</keyword>
<organism evidence="6 7">
    <name type="scientific">Sanguibacter keddieii (strain ATCC 51767 / DSM 10542 / NCFB 3025 / ST-74)</name>
    <dbReference type="NCBI Taxonomy" id="446469"/>
    <lineage>
        <taxon>Bacteria</taxon>
        <taxon>Bacillati</taxon>
        <taxon>Actinomycetota</taxon>
        <taxon>Actinomycetes</taxon>
        <taxon>Micrococcales</taxon>
        <taxon>Sanguibacteraceae</taxon>
        <taxon>Sanguibacter</taxon>
    </lineage>
</organism>
<dbReference type="Pfam" id="PF12852">
    <property type="entry name" value="Cupin_6"/>
    <property type="match status" value="1"/>
</dbReference>
<dbReference type="InterPro" id="IPR009057">
    <property type="entry name" value="Homeodomain-like_sf"/>
</dbReference>
<dbReference type="HOGENOM" id="CLU_000445_81_0_11"/>
<dbReference type="InterPro" id="IPR018062">
    <property type="entry name" value="HTH_AraC-typ_CS"/>
</dbReference>
<gene>
    <name evidence="6" type="ordered locus">Sked_03650</name>
</gene>
<keyword evidence="7" id="KW-1185">Reference proteome</keyword>
<dbReference type="EMBL" id="CP001819">
    <property type="protein sequence ID" value="ACZ20332.1"/>
    <property type="molecule type" value="Genomic_DNA"/>
</dbReference>
<dbReference type="PANTHER" id="PTHR46796">
    <property type="entry name" value="HTH-TYPE TRANSCRIPTIONAL ACTIVATOR RHAS-RELATED"/>
    <property type="match status" value="1"/>
</dbReference>
<dbReference type="Pfam" id="PF12833">
    <property type="entry name" value="HTH_18"/>
    <property type="match status" value="1"/>
</dbReference>
<dbReference type="SUPFAM" id="SSF46689">
    <property type="entry name" value="Homeodomain-like"/>
    <property type="match status" value="2"/>
</dbReference>
<name>D1BJS6_SANKS</name>
<evidence type="ECO:0000256" key="2">
    <source>
        <dbReference type="ARBA" id="ARBA00023125"/>
    </source>
</evidence>
<dbReference type="AlphaFoldDB" id="D1BJS6"/>
<dbReference type="RefSeq" id="WP_012865401.1">
    <property type="nucleotide sequence ID" value="NC_013521.1"/>
</dbReference>
<reference evidence="6 7" key="1">
    <citation type="journal article" date="2009" name="Stand. Genomic Sci.">
        <title>Complete genome sequence of Sanguibacter keddieii type strain (ST-74).</title>
        <authorList>
            <person name="Ivanova N."/>
            <person name="Sikorski J."/>
            <person name="Sims D."/>
            <person name="Brettin T."/>
            <person name="Detter J.C."/>
            <person name="Han C."/>
            <person name="Lapidus A."/>
            <person name="Copeland A."/>
            <person name="Glavina Del Rio T."/>
            <person name="Nolan M."/>
            <person name="Chen F."/>
            <person name="Lucas S."/>
            <person name="Tice H."/>
            <person name="Cheng J.F."/>
            <person name="Bruce D."/>
            <person name="Goodwin L."/>
            <person name="Pitluck S."/>
            <person name="Pati A."/>
            <person name="Mavromatis K."/>
            <person name="Chen A."/>
            <person name="Palaniappan K."/>
            <person name="D'haeseleer P."/>
            <person name="Chain P."/>
            <person name="Bristow J."/>
            <person name="Eisen J.A."/>
            <person name="Markowitz V."/>
            <person name="Hugenholtz P."/>
            <person name="Goker M."/>
            <person name="Pukall R."/>
            <person name="Klenk H.P."/>
            <person name="Kyrpides N.C."/>
        </authorList>
    </citation>
    <scope>NUCLEOTIDE SEQUENCE [LARGE SCALE GENOMIC DNA]</scope>
    <source>
        <strain evidence="7">ATCC 51767 / DSM 10542 / NCFB 3025 / ST-74</strain>
    </source>
</reference>
<proteinExistence type="predicted"/>
<evidence type="ECO:0000256" key="4">
    <source>
        <dbReference type="SAM" id="MobiDB-lite"/>
    </source>
</evidence>
<dbReference type="STRING" id="446469.Sked_03650"/>
<sequence length="338" mass="35315">MDPLSGLLDHPRARGAFTLRVVMDPPWSVDVRDEAALTLVVVLRGGGRLVAGGATTELRPGDVALVRGPEPYVVEHLTAPRPSPTPSTDAATRPPARPATTAPTSAVIGPDQSCSTPDGTDLHLAMAHGTRTWGNSADGADSLLVATYQGAGEVGRLATEALPRVAHVPAGSGPGTTLVDLLVGEVAADGVGQETVLDRLVDVLLVTTVRAWLSAHPDDAPGWLSAPHDPVVHGALRAIHDRPAEPWTVVALAREVDVSRATFAARFRAQVGSPPMAYLTRWRLTLAADLLTTTDRTLASIATDVGYGSPFALSAAFSQQMGTSPGRYRRQQTQAGQG</sequence>
<feature type="region of interest" description="Disordered" evidence="4">
    <location>
        <begin position="76"/>
        <end position="116"/>
    </location>
</feature>
<dbReference type="PROSITE" id="PS00041">
    <property type="entry name" value="HTH_ARAC_FAMILY_1"/>
    <property type="match status" value="1"/>
</dbReference>
<evidence type="ECO:0000313" key="6">
    <source>
        <dbReference type="EMBL" id="ACZ20332.1"/>
    </source>
</evidence>
<feature type="compositionally biased region" description="Low complexity" evidence="4">
    <location>
        <begin position="86"/>
        <end position="106"/>
    </location>
</feature>
<dbReference type="KEGG" id="ske:Sked_03650"/>
<dbReference type="InterPro" id="IPR018060">
    <property type="entry name" value="HTH_AraC"/>
</dbReference>